<feature type="domain" description="SH3" evidence="5">
    <location>
        <begin position="1176"/>
        <end position="1237"/>
    </location>
</feature>
<dbReference type="Gene3D" id="2.30.30.40">
    <property type="entry name" value="SH3 Domains"/>
    <property type="match status" value="1"/>
</dbReference>
<keyword evidence="3" id="KW-0175">Coiled coil</keyword>
<dbReference type="InterPro" id="IPR036028">
    <property type="entry name" value="SH3-like_dom_sf"/>
</dbReference>
<feature type="region of interest" description="Disordered" evidence="4">
    <location>
        <begin position="967"/>
        <end position="995"/>
    </location>
</feature>
<feature type="compositionally biased region" description="Polar residues" evidence="4">
    <location>
        <begin position="271"/>
        <end position="293"/>
    </location>
</feature>
<feature type="region of interest" description="Disordered" evidence="4">
    <location>
        <begin position="164"/>
        <end position="193"/>
    </location>
</feature>
<feature type="coiled-coil region" evidence="3">
    <location>
        <begin position="1249"/>
        <end position="1276"/>
    </location>
</feature>
<dbReference type="SUPFAM" id="SSF50044">
    <property type="entry name" value="SH3-domain"/>
    <property type="match status" value="1"/>
</dbReference>
<gene>
    <name evidence="6" type="ORF">LY90DRAFT_698473</name>
</gene>
<feature type="region of interest" description="Disordered" evidence="4">
    <location>
        <begin position="257"/>
        <end position="301"/>
    </location>
</feature>
<accession>A0A1Y2F2P4</accession>
<dbReference type="STRING" id="1754190.A0A1Y2F2P4"/>
<reference evidence="6 7" key="1">
    <citation type="submission" date="2016-08" db="EMBL/GenBank/DDBJ databases">
        <title>A Parts List for Fungal Cellulosomes Revealed by Comparative Genomics.</title>
        <authorList>
            <consortium name="DOE Joint Genome Institute"/>
            <person name="Haitjema C.H."/>
            <person name="Gilmore S.P."/>
            <person name="Henske J.K."/>
            <person name="Solomon K.V."/>
            <person name="De Groot R."/>
            <person name="Kuo A."/>
            <person name="Mondo S.J."/>
            <person name="Salamov A.A."/>
            <person name="Labutti K."/>
            <person name="Zhao Z."/>
            <person name="Chiniquy J."/>
            <person name="Barry K."/>
            <person name="Brewer H.M."/>
            <person name="Purvine S.O."/>
            <person name="Wright A.T."/>
            <person name="Boxma B."/>
            <person name="Van Alen T."/>
            <person name="Hackstein J.H."/>
            <person name="Baker S.E."/>
            <person name="Grigoriev I.V."/>
            <person name="O'Malley M.A."/>
        </authorList>
    </citation>
    <scope>NUCLEOTIDE SEQUENCE [LARGE SCALE GENOMIC DNA]</scope>
    <source>
        <strain evidence="6 7">G1</strain>
    </source>
</reference>
<dbReference type="Pfam" id="PF00018">
    <property type="entry name" value="SH3_1"/>
    <property type="match status" value="1"/>
</dbReference>
<feature type="compositionally biased region" description="Basic and acidic residues" evidence="4">
    <location>
        <begin position="257"/>
        <end position="270"/>
    </location>
</feature>
<dbReference type="SMART" id="SM00326">
    <property type="entry name" value="SH3"/>
    <property type="match status" value="1"/>
</dbReference>
<dbReference type="OrthoDB" id="5340910at2759"/>
<protein>
    <recommendedName>
        <fullName evidence="5">SH3 domain-containing protein</fullName>
    </recommendedName>
</protein>
<feature type="compositionally biased region" description="Low complexity" evidence="4">
    <location>
        <begin position="975"/>
        <end position="984"/>
    </location>
</feature>
<dbReference type="Proteomes" id="UP000193920">
    <property type="component" value="Unassembled WGS sequence"/>
</dbReference>
<comment type="caution">
    <text evidence="6">The sequence shown here is derived from an EMBL/GenBank/DDBJ whole genome shotgun (WGS) entry which is preliminary data.</text>
</comment>
<proteinExistence type="predicted"/>
<evidence type="ECO:0000259" key="5">
    <source>
        <dbReference type="PROSITE" id="PS50002"/>
    </source>
</evidence>
<name>A0A1Y2F2P4_9FUNG</name>
<keyword evidence="1 2" id="KW-0728">SH3 domain</keyword>
<feature type="compositionally biased region" description="Basic residues" evidence="4">
    <location>
        <begin position="164"/>
        <end position="174"/>
    </location>
</feature>
<sequence>MDISEQDFENIQFDSINFSEVHGNSILSIDITNLFEKYLDDSKDTTNSSSIIELGSISQNSTPKPNSKTFININNTKFSPNLENYNAFEDELNNLKTQEITNSKIPNETSFIENSSFINAESINISKKILVGINNIEINPNIKIESLENKNTIEKEKCESIKSKKSVLSKKSHKSEKDQNNEEAVDVDNENESLDNSYVNVNDEKTLINKSLKPASLNGYSSIQEINSENNQELCNIPTSHNEIEKADKIHIVTHTEDEKPESPVTKDKFTTSTINNDTHSSIISSSKDNQQNKSDEELSISSYEESISNVGAKIDPIDTNDDSMSSLDIGEVNSIQDEEDSIDYVSEDHYESNPQSQTFIILKNNKPIGDIELIITPSSDGTKESSKIIDEHIAKVEIIENKTNIIDKNRIPSAEYIKPITKIESIENIENKTDVKIEETEKSSSEIIEPITKVESIENIGNKTEVKIEEIEKPSSKVIEPITNFENIENDVKVEEIEESTTESIEQLDEIENIENKIDVQVEEIEESTTESIEQLDEIENIENKIDVQVEETKKPSSEIIESVADDENIENKIVAKVEESEKSSHEIIEPVTEIENVENKTDVKVEETEKPTTESIEQLDEVENIENKIDVQVEETKKPSSEIIESVADVENIESKIDIKVEESRKSSHEIIEPVTEIENVENKTDVKVEETEKPTTESIEQLDEVENIENKVDVQVEETKKPSSEIIESVADVENIESKIDIKVEESRKSSHEIIESVTEIENVENKTDVKVEETEKPTTESIEQLDEVENIENKVDVQVEETKKPSSEIIESVADVENIESKIDIKVEESRKSSHEIIEPVTEIENVKNKTDKTEKQSENLRLNEPNIEIIELQTESNIISDNKKSEIDDKKIQMEMIEEKIHAIQTSIENDITNVKPPLDEIIETPSESRKSTFNDEVNDIKDENKPKLKLNKRTSSLNLHIKKRKESISSKANYNSSKASKHNKKKKIKQSINEEIESIANEIDNDTIKEKFNNYIEKRNSLQSVASSNSSNSKTSSALSAYILNNENSELPNDEFENDAEKYKSNTQSSKLTLNIDTSISKIHSYKEDHTPDKERPSVTPSSLTPSQLRNHLRSSTPTGLSNSYNHNILPSPSGTSSSDSLHEQCISPTPSEDSTISNGSHSYSIGKISRHKQFEVVYDHKPQLPDEIPLRKGDIVQVKQVFEDGWAYGIIKKKHLDGIFPIQCLGEEFEPSRNGRMVPRLVRVYQARLEDEEQERQEEEEFKKKVTDQARKNVLLKLALSHPK</sequence>
<evidence type="ECO:0000256" key="4">
    <source>
        <dbReference type="SAM" id="MobiDB-lite"/>
    </source>
</evidence>
<evidence type="ECO:0000313" key="6">
    <source>
        <dbReference type="EMBL" id="ORY77957.1"/>
    </source>
</evidence>
<evidence type="ECO:0000313" key="7">
    <source>
        <dbReference type="Proteomes" id="UP000193920"/>
    </source>
</evidence>
<feature type="compositionally biased region" description="Acidic residues" evidence="4">
    <location>
        <begin position="181"/>
        <end position="193"/>
    </location>
</feature>
<keyword evidence="7" id="KW-1185">Reference proteome</keyword>
<feature type="coiled-coil region" evidence="3">
    <location>
        <begin position="498"/>
        <end position="546"/>
    </location>
</feature>
<evidence type="ECO:0000256" key="2">
    <source>
        <dbReference type="PROSITE-ProRule" id="PRU00192"/>
    </source>
</evidence>
<feature type="compositionally biased region" description="Polar residues" evidence="4">
    <location>
        <begin position="1153"/>
        <end position="1170"/>
    </location>
</feature>
<dbReference type="InterPro" id="IPR001452">
    <property type="entry name" value="SH3_domain"/>
</dbReference>
<feature type="coiled-coil region" evidence="3">
    <location>
        <begin position="848"/>
        <end position="905"/>
    </location>
</feature>
<dbReference type="EMBL" id="MCOG01000018">
    <property type="protein sequence ID" value="ORY77957.1"/>
    <property type="molecule type" value="Genomic_DNA"/>
</dbReference>
<evidence type="ECO:0000256" key="1">
    <source>
        <dbReference type="ARBA" id="ARBA00022443"/>
    </source>
</evidence>
<feature type="compositionally biased region" description="Polar residues" evidence="4">
    <location>
        <begin position="1105"/>
        <end position="1137"/>
    </location>
</feature>
<evidence type="ECO:0000256" key="3">
    <source>
        <dbReference type="SAM" id="Coils"/>
    </source>
</evidence>
<organism evidence="6 7">
    <name type="scientific">Neocallimastix californiae</name>
    <dbReference type="NCBI Taxonomy" id="1754190"/>
    <lineage>
        <taxon>Eukaryota</taxon>
        <taxon>Fungi</taxon>
        <taxon>Fungi incertae sedis</taxon>
        <taxon>Chytridiomycota</taxon>
        <taxon>Chytridiomycota incertae sedis</taxon>
        <taxon>Neocallimastigomycetes</taxon>
        <taxon>Neocallimastigales</taxon>
        <taxon>Neocallimastigaceae</taxon>
        <taxon>Neocallimastix</taxon>
    </lineage>
</organism>
<dbReference type="PROSITE" id="PS50002">
    <property type="entry name" value="SH3"/>
    <property type="match status" value="1"/>
</dbReference>
<feature type="region of interest" description="Disordered" evidence="4">
    <location>
        <begin position="1092"/>
        <end position="1170"/>
    </location>
</feature>
<dbReference type="CDD" id="cd00174">
    <property type="entry name" value="SH3"/>
    <property type="match status" value="1"/>
</dbReference>
<feature type="compositionally biased region" description="Basic residues" evidence="4">
    <location>
        <begin position="985"/>
        <end position="995"/>
    </location>
</feature>
<feature type="compositionally biased region" description="Basic and acidic residues" evidence="4">
    <location>
        <begin position="1092"/>
        <end position="1103"/>
    </location>
</feature>